<dbReference type="RefSeq" id="WP_307227500.1">
    <property type="nucleotide sequence ID" value="NZ_JAUSVF010000001.1"/>
</dbReference>
<keyword evidence="2" id="KW-1185">Reference proteome</keyword>
<sequence>MSKYDNPEYAIARRELVFELDVPGRIFYPVRHLVECSLVRVFYAHWLRQDAIDPEWLHVIEQHGGEEWQRIDGWPEQGGDFVRRKWSRRAQLWVGWNSAPVRHVFDWLQNAQTEGHAWLGNLGPDGYPKKIMKCGSLQRLVHEANKGFQARKVADVALGPDDEALVADLGASHILVELLSPLALRKEGSGMRHFIGHGGYDWLLGKADRHVYSVRDPDGAPLATLEVHDRVVRQFRAELNEHPSAAVIDLVSSIVDAWGWLGLEDAARGGSCGSEALVVLRDLPLPRRRP</sequence>
<accession>A0ABU0BL61</accession>
<gene>
    <name evidence="1" type="ORF">QO002_001124</name>
</gene>
<evidence type="ECO:0000313" key="1">
    <source>
        <dbReference type="EMBL" id="MDQ0318986.1"/>
    </source>
</evidence>
<evidence type="ECO:0000313" key="2">
    <source>
        <dbReference type="Proteomes" id="UP001230207"/>
    </source>
</evidence>
<dbReference type="EMBL" id="JAUSVF010000001">
    <property type="protein sequence ID" value="MDQ0318986.1"/>
    <property type="molecule type" value="Genomic_DNA"/>
</dbReference>
<proteinExistence type="predicted"/>
<protein>
    <submittedName>
        <fullName evidence="1">Uncharacterized protein</fullName>
    </submittedName>
</protein>
<comment type="caution">
    <text evidence="1">The sequence shown here is derived from an EMBL/GenBank/DDBJ whole genome shotgun (WGS) entry which is preliminary data.</text>
</comment>
<reference evidence="1 2" key="1">
    <citation type="submission" date="2023-07" db="EMBL/GenBank/DDBJ databases">
        <title>Genomic Encyclopedia of Type Strains, Phase IV (KMG-IV): sequencing the most valuable type-strain genomes for metagenomic binning, comparative biology and taxonomic classification.</title>
        <authorList>
            <person name="Goeker M."/>
        </authorList>
    </citation>
    <scope>NUCLEOTIDE SEQUENCE [LARGE SCALE GENOMIC DNA]</scope>
    <source>
        <strain evidence="1 2">DSM 1112</strain>
    </source>
</reference>
<dbReference type="Proteomes" id="UP001230207">
    <property type="component" value="Unassembled WGS sequence"/>
</dbReference>
<name>A0ABU0BL61_9HYPH</name>
<organism evidence="1 2">
    <name type="scientific">Pararhizobium capsulatum DSM 1112</name>
    <dbReference type="NCBI Taxonomy" id="1121113"/>
    <lineage>
        <taxon>Bacteria</taxon>
        <taxon>Pseudomonadati</taxon>
        <taxon>Pseudomonadota</taxon>
        <taxon>Alphaproteobacteria</taxon>
        <taxon>Hyphomicrobiales</taxon>
        <taxon>Rhizobiaceae</taxon>
        <taxon>Rhizobium/Agrobacterium group</taxon>
        <taxon>Pararhizobium</taxon>
    </lineage>
</organism>